<feature type="region of interest" description="Disordered" evidence="1">
    <location>
        <begin position="304"/>
        <end position="323"/>
    </location>
</feature>
<feature type="region of interest" description="Disordered" evidence="1">
    <location>
        <begin position="274"/>
        <end position="299"/>
    </location>
</feature>
<evidence type="ECO:0000313" key="2">
    <source>
        <dbReference type="EMBL" id="OSS47178.1"/>
    </source>
</evidence>
<dbReference type="Proteomes" id="UP000193240">
    <property type="component" value="Unassembled WGS sequence"/>
</dbReference>
<dbReference type="InParanoid" id="A0A1Y2LW49"/>
<dbReference type="AlphaFoldDB" id="A0A1Y2LW49"/>
<reference evidence="2 3" key="1">
    <citation type="journal article" date="2017" name="Genome Announc.">
        <title>Genome sequence of the saprophytic ascomycete Epicoccum nigrum ICMP 19927 strain isolated from New Zealand.</title>
        <authorList>
            <person name="Fokin M."/>
            <person name="Fleetwood D."/>
            <person name="Weir B.S."/>
            <person name="Villas-Boas S.G."/>
        </authorList>
    </citation>
    <scope>NUCLEOTIDE SEQUENCE [LARGE SCALE GENOMIC DNA]</scope>
    <source>
        <strain evidence="2 3">ICMP 19927</strain>
    </source>
</reference>
<feature type="compositionally biased region" description="Polar residues" evidence="1">
    <location>
        <begin position="277"/>
        <end position="293"/>
    </location>
</feature>
<feature type="region of interest" description="Disordered" evidence="1">
    <location>
        <begin position="35"/>
        <end position="66"/>
    </location>
</feature>
<protein>
    <submittedName>
        <fullName evidence="2">Uncharacterized protein</fullName>
    </submittedName>
</protein>
<proteinExistence type="predicted"/>
<dbReference type="OMA" id="GCIDGMN"/>
<evidence type="ECO:0000313" key="3">
    <source>
        <dbReference type="Proteomes" id="UP000193240"/>
    </source>
</evidence>
<sequence length="375" mass="41069">MPVATRSDTLPTSRHEQAKKWLNKRLWKAASRQLLRSESSEGIKRKLSLKRPQTAPASNSTTPEEIPLVPQILLDMGPPSTQLAIQPPPRPPRPNTAVMRDVNAWLDSSGSVSPQPIMGGLSYWRSASAVPIAATSSMQYAVPIVRESSSSRSAMSPRRQMKSLCRRGAKGVQAKLPPLLRTTSQRVATHPQNSGHSNSMPFISIAYEQTIRRASPKLMTRSKSFLLGSARKLSPKASTEEQELLTLDQSSPDVPVLGSTRVGATYNGIERNRVRETSGQTGRCSSRPTNSGTHLDESMGDLTLSEAPTYSSGLPPPSYRSRSRTASIVTTSSFGCVDGMSPAQRQTSVQQQRVAMKNRGMRGRVKELRKLFENH</sequence>
<feature type="region of interest" description="Disordered" evidence="1">
    <location>
        <begin position="234"/>
        <end position="260"/>
    </location>
</feature>
<keyword evidence="3" id="KW-1185">Reference proteome</keyword>
<gene>
    <name evidence="2" type="ORF">B5807_10077</name>
</gene>
<accession>A0A1Y2LW49</accession>
<name>A0A1Y2LW49_EPING</name>
<evidence type="ECO:0000256" key="1">
    <source>
        <dbReference type="SAM" id="MobiDB-lite"/>
    </source>
</evidence>
<organism evidence="2 3">
    <name type="scientific">Epicoccum nigrum</name>
    <name type="common">Soil fungus</name>
    <name type="synonym">Epicoccum purpurascens</name>
    <dbReference type="NCBI Taxonomy" id="105696"/>
    <lineage>
        <taxon>Eukaryota</taxon>
        <taxon>Fungi</taxon>
        <taxon>Dikarya</taxon>
        <taxon>Ascomycota</taxon>
        <taxon>Pezizomycotina</taxon>
        <taxon>Dothideomycetes</taxon>
        <taxon>Pleosporomycetidae</taxon>
        <taxon>Pleosporales</taxon>
        <taxon>Pleosporineae</taxon>
        <taxon>Didymellaceae</taxon>
        <taxon>Epicoccum</taxon>
    </lineage>
</organism>
<dbReference type="EMBL" id="KZ107849">
    <property type="protein sequence ID" value="OSS47178.1"/>
    <property type="molecule type" value="Genomic_DNA"/>
</dbReference>